<reference evidence="5 6" key="1">
    <citation type="journal article" date="2003" name="Int. J. Syst. Evol. Microbiol.">
        <title>Kocuria polaris sp. nov., an orange-pigmented psychrophilic bacterium isolated from an Antarctic cyanobacterial mat sample.</title>
        <authorList>
            <person name="Reddy G.S."/>
            <person name="Prakash J.S."/>
            <person name="Prabahar V."/>
            <person name="Matsumoto G.I."/>
            <person name="Stackebrandt E."/>
            <person name="Shivaji S."/>
        </authorList>
    </citation>
    <scope>NUCLEOTIDE SEQUENCE [LARGE SCALE GENOMIC DNA]</scope>
    <source>
        <strain evidence="5 6">CMS 76or</strain>
    </source>
</reference>
<dbReference type="PANTHER" id="PTHR43214:SF43">
    <property type="entry name" value="TWO-COMPONENT RESPONSE REGULATOR"/>
    <property type="match status" value="1"/>
</dbReference>
<comment type="caution">
    <text evidence="5">The sequence shown here is derived from an EMBL/GenBank/DDBJ whole genome shotgun (WGS) entry which is preliminary data.</text>
</comment>
<dbReference type="RefSeq" id="WP_017832665.1">
    <property type="nucleotide sequence ID" value="NZ_JSUH01000011.1"/>
</dbReference>
<dbReference type="SUPFAM" id="SSF52172">
    <property type="entry name" value="CheY-like"/>
    <property type="match status" value="1"/>
</dbReference>
<dbReference type="InterPro" id="IPR011006">
    <property type="entry name" value="CheY-like_superfamily"/>
</dbReference>
<dbReference type="SUPFAM" id="SSF46894">
    <property type="entry name" value="C-terminal effector domain of the bipartite response regulators"/>
    <property type="match status" value="1"/>
</dbReference>
<dbReference type="Gene3D" id="1.10.10.10">
    <property type="entry name" value="Winged helix-like DNA-binding domain superfamily/Winged helix DNA-binding domain"/>
    <property type="match status" value="1"/>
</dbReference>
<evidence type="ECO:0000256" key="1">
    <source>
        <dbReference type="ARBA" id="ARBA00022553"/>
    </source>
</evidence>
<gene>
    <name evidence="5" type="ORF">GY22_12425</name>
</gene>
<evidence type="ECO:0000313" key="6">
    <source>
        <dbReference type="Proteomes" id="UP000030466"/>
    </source>
</evidence>
<dbReference type="GO" id="GO:0003677">
    <property type="term" value="F:DNA binding"/>
    <property type="evidence" value="ECO:0007669"/>
    <property type="project" value="UniProtKB-KW"/>
</dbReference>
<evidence type="ECO:0000256" key="3">
    <source>
        <dbReference type="PROSITE-ProRule" id="PRU00169"/>
    </source>
</evidence>
<dbReference type="CDD" id="cd17535">
    <property type="entry name" value="REC_NarL-like"/>
    <property type="match status" value="1"/>
</dbReference>
<organism evidence="5 6">
    <name type="scientific">Kocuria rosea subsp. polaris</name>
    <dbReference type="NCBI Taxonomy" id="136273"/>
    <lineage>
        <taxon>Bacteria</taxon>
        <taxon>Bacillati</taxon>
        <taxon>Actinomycetota</taxon>
        <taxon>Actinomycetes</taxon>
        <taxon>Micrococcales</taxon>
        <taxon>Micrococcaceae</taxon>
        <taxon>Kocuria</taxon>
    </lineage>
</organism>
<accession>A0A0A6VQL3</accession>
<name>A0A0A6VQL3_KOCRO</name>
<dbReference type="OrthoDB" id="3171335at2"/>
<keyword evidence="6" id="KW-1185">Reference proteome</keyword>
<evidence type="ECO:0000259" key="4">
    <source>
        <dbReference type="PROSITE" id="PS50110"/>
    </source>
</evidence>
<evidence type="ECO:0000313" key="5">
    <source>
        <dbReference type="EMBL" id="KHD96926.1"/>
    </source>
</evidence>
<dbReference type="GO" id="GO:0006355">
    <property type="term" value="P:regulation of DNA-templated transcription"/>
    <property type="evidence" value="ECO:0007669"/>
    <property type="project" value="InterPro"/>
</dbReference>
<dbReference type="InterPro" id="IPR058245">
    <property type="entry name" value="NreC/VraR/RcsB-like_REC"/>
</dbReference>
<dbReference type="PRINTS" id="PR00038">
    <property type="entry name" value="HTHLUXR"/>
</dbReference>
<keyword evidence="2" id="KW-0238">DNA-binding</keyword>
<dbReference type="InterPro" id="IPR001789">
    <property type="entry name" value="Sig_transdc_resp-reg_receiver"/>
</dbReference>
<dbReference type="SMART" id="SM00421">
    <property type="entry name" value="HTH_LUXR"/>
    <property type="match status" value="1"/>
</dbReference>
<dbReference type="Pfam" id="PF00196">
    <property type="entry name" value="GerE"/>
    <property type="match status" value="1"/>
</dbReference>
<dbReference type="PROSITE" id="PS50110">
    <property type="entry name" value="RESPONSE_REGULATORY"/>
    <property type="match status" value="1"/>
</dbReference>
<dbReference type="Proteomes" id="UP000030466">
    <property type="component" value="Unassembled WGS sequence"/>
</dbReference>
<dbReference type="InterPro" id="IPR000792">
    <property type="entry name" value="Tscrpt_reg_LuxR_C"/>
</dbReference>
<dbReference type="EMBL" id="JSUH01000011">
    <property type="protein sequence ID" value="KHD96926.1"/>
    <property type="molecule type" value="Genomic_DNA"/>
</dbReference>
<dbReference type="InterPro" id="IPR039420">
    <property type="entry name" value="WalR-like"/>
</dbReference>
<protein>
    <submittedName>
        <fullName evidence="5">Two-component response regulator</fullName>
    </submittedName>
</protein>
<dbReference type="Gene3D" id="3.40.50.2300">
    <property type="match status" value="1"/>
</dbReference>
<feature type="domain" description="Response regulatory" evidence="4">
    <location>
        <begin position="5"/>
        <end position="135"/>
    </location>
</feature>
<dbReference type="GO" id="GO:0000160">
    <property type="term" value="P:phosphorelay signal transduction system"/>
    <property type="evidence" value="ECO:0007669"/>
    <property type="project" value="InterPro"/>
</dbReference>
<sequence length="238" mass="25718">MPSTLVAVVDDHEVVREGVRLVSMTSQADVKLVGSASSVPGLLDQLGRDPENPALTAQGAKRIECEVVLLDLSLDDMSRPATNVELLRAAGMKVLIFSIGENAALIREALRAGALGLVRKSDPLEHAIEEARNIAEGKPVITKELAAAIDGDVEFSRASLSPREQETLRLYASGFAQVQVARRMGIKQSAVKTNIDRIREKYARVGRPAPTKIDLRIRAIEDGLVEPTADITTAEKHL</sequence>
<dbReference type="InterPro" id="IPR016032">
    <property type="entry name" value="Sig_transdc_resp-reg_C-effctor"/>
</dbReference>
<feature type="modified residue" description="4-aspartylphosphate" evidence="3">
    <location>
        <position position="71"/>
    </location>
</feature>
<dbReference type="PANTHER" id="PTHR43214">
    <property type="entry name" value="TWO-COMPONENT RESPONSE REGULATOR"/>
    <property type="match status" value="1"/>
</dbReference>
<evidence type="ECO:0000256" key="2">
    <source>
        <dbReference type="ARBA" id="ARBA00023125"/>
    </source>
</evidence>
<dbReference type="GeneID" id="64346263"/>
<keyword evidence="1 3" id="KW-0597">Phosphoprotein</keyword>
<proteinExistence type="predicted"/>
<dbReference type="InterPro" id="IPR036388">
    <property type="entry name" value="WH-like_DNA-bd_sf"/>
</dbReference>
<dbReference type="AlphaFoldDB" id="A0A0A6VQL3"/>